<dbReference type="Pfam" id="PF00561">
    <property type="entry name" value="Abhydrolase_1"/>
    <property type="match status" value="1"/>
</dbReference>
<dbReference type="InterPro" id="IPR026893">
    <property type="entry name" value="Tyr/Ser_Pase_IphP-type"/>
</dbReference>
<proteinExistence type="predicted"/>
<dbReference type="InterPro" id="IPR016130">
    <property type="entry name" value="Tyr_Pase_AS"/>
</dbReference>
<reference evidence="2" key="2">
    <citation type="submission" date="2014-06" db="EMBL/GenBank/DDBJ databases">
        <title>The complete genome of Blastobotrys (Arxula) adeninivorans LS3 - a yeast of biotechnological interest.</title>
        <authorList>
            <person name="Kunze G."/>
            <person name="Gaillardin C."/>
            <person name="Czernicka M."/>
            <person name="Durrens P."/>
            <person name="Martin T."/>
            <person name="Boer E."/>
            <person name="Gabaldon T."/>
            <person name="Cruz J."/>
            <person name="Talla E."/>
            <person name="Marck C."/>
            <person name="Goffeau A."/>
            <person name="Barbe V."/>
            <person name="Baret P."/>
            <person name="Baronian K."/>
            <person name="Beier S."/>
            <person name="Bleykasten C."/>
            <person name="Bode R."/>
            <person name="Casaregola S."/>
            <person name="Despons L."/>
            <person name="Fairhead C."/>
            <person name="Giersberg M."/>
            <person name="Gierski P."/>
            <person name="Hahnel U."/>
            <person name="Hartmann A."/>
            <person name="Jankowska D."/>
            <person name="Jubin C."/>
            <person name="Jung P."/>
            <person name="Lafontaine I."/>
            <person name="Leh-Louis V."/>
            <person name="Lemaire M."/>
            <person name="Marcet-Houben M."/>
            <person name="Mascher M."/>
            <person name="Morel G."/>
            <person name="Richard G.-F."/>
            <person name="Riechen J."/>
            <person name="Sacerdot C."/>
            <person name="Sarkar A."/>
            <person name="Savel G."/>
            <person name="Schacherer J."/>
            <person name="Sherman D."/>
            <person name="Straub M.-L."/>
            <person name="Stein N."/>
            <person name="Thierry A."/>
            <person name="Trautwein-Schult A."/>
            <person name="Westhof E."/>
            <person name="Worch S."/>
            <person name="Dujon B."/>
            <person name="Souciet J.-L."/>
            <person name="Wincker P."/>
            <person name="Scholz U."/>
            <person name="Neuveglise N."/>
        </authorList>
    </citation>
    <scope>NUCLEOTIDE SEQUENCE</scope>
    <source>
        <strain evidence="2">LS3</strain>
    </source>
</reference>
<organism evidence="2">
    <name type="scientific">Blastobotrys adeninivorans</name>
    <name type="common">Yeast</name>
    <name type="synonym">Arxula adeninivorans</name>
    <dbReference type="NCBI Taxonomy" id="409370"/>
    <lineage>
        <taxon>Eukaryota</taxon>
        <taxon>Fungi</taxon>
        <taxon>Dikarya</taxon>
        <taxon>Ascomycota</taxon>
        <taxon>Saccharomycotina</taxon>
        <taxon>Dipodascomycetes</taxon>
        <taxon>Dipodascales</taxon>
        <taxon>Trichomonascaceae</taxon>
        <taxon>Blastobotrys</taxon>
    </lineage>
</organism>
<name>A0A060T9N1_BLAAD</name>
<dbReference type="InterPro" id="IPR029058">
    <property type="entry name" value="AB_hydrolase_fold"/>
</dbReference>
<dbReference type="Gene3D" id="3.90.190.10">
    <property type="entry name" value="Protein tyrosine phosphatase superfamily"/>
    <property type="match status" value="1"/>
</dbReference>
<accession>A0A060T9N1</accession>
<dbReference type="InterPro" id="IPR000387">
    <property type="entry name" value="Tyr_Pase_dom"/>
</dbReference>
<dbReference type="InterPro" id="IPR029021">
    <property type="entry name" value="Prot-tyrosine_phosphatase-like"/>
</dbReference>
<dbReference type="InterPro" id="IPR002925">
    <property type="entry name" value="Dienelactn_hydro"/>
</dbReference>
<gene>
    <name evidence="2" type="ORF">GNLVRS02_ARAD1D13134g</name>
</gene>
<dbReference type="InterPro" id="IPR000073">
    <property type="entry name" value="AB_hydrolase_1"/>
</dbReference>
<dbReference type="PANTHER" id="PTHR42886">
    <property type="entry name" value="RE40534P-RELATED"/>
    <property type="match status" value="1"/>
</dbReference>
<evidence type="ECO:0000259" key="1">
    <source>
        <dbReference type="PROSITE" id="PS50056"/>
    </source>
</evidence>
<dbReference type="PROSITE" id="PS50056">
    <property type="entry name" value="TYR_PHOSPHATASE_2"/>
    <property type="match status" value="1"/>
</dbReference>
<dbReference type="Pfam" id="PF01738">
    <property type="entry name" value="DLH"/>
    <property type="match status" value="1"/>
</dbReference>
<dbReference type="PhylomeDB" id="A0A060T9N1"/>
<sequence length="569" mass="64403">MSTSTTDESVPFDEKRISVPVRSGGNVMGILTTPKTFISEPGPGTRIIVIAHGFGGHKDYCYQKMLAHGLASDLGLSSFRFDFRNCGDSSDVPNTAEGRTIMGTDQEDLDAVIFDYLIGNRKFVLAGIVSHSRGSVAMFQWAVRNQDRITIPSLVNCSGRFRSELFIERIRSVNPNFDRDGGMTAKALRHGQFQDLWFPANEVITGAQIDMSVISQIKCPVLSVYGLDDEIIPLEDINYFSEALGYHRHQLRVLEGANHNFYQLDPETGKKLDNHNPRVVDIVTEWYSPERERERFLRDFGVVGTIPRWKKVEGVSNLRDFGGLYNRNGNYVRPELLYRSANPAHTTEYGYEQMEHELNIRTIFDLRSIQELERNGSASDHGKIKVQWTPIFKDQDLSPEKLANRHNHYKSDPVEGFKHAYREILDTAGPAYRQIMLHLRDRPNEGVLIHCTAGKDRTGLICALILLLAGVDGDIVSREYELTTEGLRDELPRLRSSVDENLDAEQAKGMLNMLSSKYDAMRVTIAMIEDVYGGPEGYFKTQCGLDDNDIATIRSNLIANPSSRYYWHH</sequence>
<dbReference type="Gene3D" id="3.40.50.1820">
    <property type="entry name" value="alpha/beta hydrolase"/>
    <property type="match status" value="1"/>
</dbReference>
<dbReference type="PANTHER" id="PTHR42886:SF53">
    <property type="entry name" value="ALPHA_BETA-HYDROLASES SUPERFAMILY PROTEIN"/>
    <property type="match status" value="1"/>
</dbReference>
<evidence type="ECO:0000313" key="2">
    <source>
        <dbReference type="EMBL" id="CDP37509.1"/>
    </source>
</evidence>
<dbReference type="AlphaFoldDB" id="A0A060T9N1"/>
<dbReference type="SUPFAM" id="SSF53474">
    <property type="entry name" value="alpha/beta-Hydrolases"/>
    <property type="match status" value="1"/>
</dbReference>
<dbReference type="GO" id="GO:0004721">
    <property type="term" value="F:phosphoprotein phosphatase activity"/>
    <property type="evidence" value="ECO:0007669"/>
    <property type="project" value="InterPro"/>
</dbReference>
<protein>
    <submittedName>
        <fullName evidence="2">ARAD1D13134p</fullName>
    </submittedName>
</protein>
<reference evidence="2" key="1">
    <citation type="submission" date="2014-02" db="EMBL/GenBank/DDBJ databases">
        <authorList>
            <person name="Genoscope - CEA"/>
        </authorList>
    </citation>
    <scope>NUCLEOTIDE SEQUENCE</scope>
    <source>
        <strain evidence="2">LS3</strain>
    </source>
</reference>
<dbReference type="Pfam" id="PF13350">
    <property type="entry name" value="Y_phosphatase3"/>
    <property type="match status" value="1"/>
</dbReference>
<dbReference type="SUPFAM" id="SSF52799">
    <property type="entry name" value="(Phosphotyrosine protein) phosphatases II"/>
    <property type="match status" value="1"/>
</dbReference>
<dbReference type="PROSITE" id="PS00383">
    <property type="entry name" value="TYR_PHOSPHATASE_1"/>
    <property type="match status" value="1"/>
</dbReference>
<feature type="domain" description="Tyrosine specific protein phosphatases" evidence="1">
    <location>
        <begin position="422"/>
        <end position="502"/>
    </location>
</feature>
<dbReference type="EMBL" id="HG937694">
    <property type="protein sequence ID" value="CDP37509.1"/>
    <property type="molecule type" value="Genomic_DNA"/>
</dbReference>